<keyword evidence="1" id="KW-0472">Membrane</keyword>
<protein>
    <submittedName>
        <fullName evidence="2">Uncharacterized protein</fullName>
    </submittedName>
</protein>
<feature type="transmembrane region" description="Helical" evidence="1">
    <location>
        <begin position="39"/>
        <end position="59"/>
    </location>
</feature>
<dbReference type="AlphaFoldDB" id="A0A0E9VJM5"/>
<keyword evidence="1" id="KW-1133">Transmembrane helix</keyword>
<organism evidence="2">
    <name type="scientific">Anguilla anguilla</name>
    <name type="common">European freshwater eel</name>
    <name type="synonym">Muraena anguilla</name>
    <dbReference type="NCBI Taxonomy" id="7936"/>
    <lineage>
        <taxon>Eukaryota</taxon>
        <taxon>Metazoa</taxon>
        <taxon>Chordata</taxon>
        <taxon>Craniata</taxon>
        <taxon>Vertebrata</taxon>
        <taxon>Euteleostomi</taxon>
        <taxon>Actinopterygii</taxon>
        <taxon>Neopterygii</taxon>
        <taxon>Teleostei</taxon>
        <taxon>Anguilliformes</taxon>
        <taxon>Anguillidae</taxon>
        <taxon>Anguilla</taxon>
    </lineage>
</organism>
<evidence type="ECO:0000256" key="1">
    <source>
        <dbReference type="SAM" id="Phobius"/>
    </source>
</evidence>
<reference evidence="2" key="1">
    <citation type="submission" date="2014-11" db="EMBL/GenBank/DDBJ databases">
        <authorList>
            <person name="Amaro Gonzalez C."/>
        </authorList>
    </citation>
    <scope>NUCLEOTIDE SEQUENCE</scope>
</reference>
<sequence length="60" mass="7031">MWLTEGANCTSNFFLSWFHVLSEGIIFTVLLSDYSTREILSTHVMFHLHIYLFSIAVLFM</sequence>
<evidence type="ECO:0000313" key="2">
    <source>
        <dbReference type="EMBL" id="JAH78314.1"/>
    </source>
</evidence>
<keyword evidence="1" id="KW-0812">Transmembrane</keyword>
<proteinExistence type="predicted"/>
<dbReference type="EMBL" id="GBXM01030263">
    <property type="protein sequence ID" value="JAH78314.1"/>
    <property type="molecule type" value="Transcribed_RNA"/>
</dbReference>
<name>A0A0E9VJM5_ANGAN</name>
<feature type="transmembrane region" description="Helical" evidence="1">
    <location>
        <begin position="12"/>
        <end position="32"/>
    </location>
</feature>
<accession>A0A0E9VJM5</accession>
<reference evidence="2" key="2">
    <citation type="journal article" date="2015" name="Fish Shellfish Immunol.">
        <title>Early steps in the European eel (Anguilla anguilla)-Vibrio vulnificus interaction in the gills: Role of the RtxA13 toxin.</title>
        <authorList>
            <person name="Callol A."/>
            <person name="Pajuelo D."/>
            <person name="Ebbesson L."/>
            <person name="Teles M."/>
            <person name="MacKenzie S."/>
            <person name="Amaro C."/>
        </authorList>
    </citation>
    <scope>NUCLEOTIDE SEQUENCE</scope>
</reference>